<evidence type="ECO:0000256" key="1">
    <source>
        <dbReference type="SAM" id="Phobius"/>
    </source>
</evidence>
<dbReference type="OrthoDB" id="6618165at2759"/>
<dbReference type="EMBL" id="OV170224">
    <property type="protein sequence ID" value="CAH0723660.1"/>
    <property type="molecule type" value="Genomic_DNA"/>
</dbReference>
<dbReference type="Proteomes" id="UP000838878">
    <property type="component" value="Chromosome 4"/>
</dbReference>
<keyword evidence="1" id="KW-0472">Membrane</keyword>
<dbReference type="AlphaFoldDB" id="A0A8J9YEK4"/>
<keyword evidence="1" id="KW-0812">Transmembrane</keyword>
<gene>
    <name evidence="2" type="ORF">BINO364_LOCUS9467</name>
</gene>
<feature type="non-terminal residue" evidence="2">
    <location>
        <position position="152"/>
    </location>
</feature>
<reference evidence="2" key="1">
    <citation type="submission" date="2021-12" db="EMBL/GenBank/DDBJ databases">
        <authorList>
            <person name="Martin H S."/>
        </authorList>
    </citation>
    <scope>NUCLEOTIDE SEQUENCE</scope>
</reference>
<keyword evidence="1" id="KW-1133">Transmembrane helix</keyword>
<evidence type="ECO:0000313" key="2">
    <source>
        <dbReference type="EMBL" id="CAH0723660.1"/>
    </source>
</evidence>
<sequence length="152" mass="17240">MACGTKYAYVDNNVVEYEDAYAHPISLPYPYQEPKFMKVEHHPSNVETIYDLRNAVVPDVETQEISLSPFSSICSVVTSMIGCIKRAIMYIITSIPTLIFSFFGICNMTSLCEHFNLNSLFNVSELSSFVTPERLKRATEFVEAAIKKYKSL</sequence>
<accession>A0A8J9YEK4</accession>
<proteinExistence type="predicted"/>
<keyword evidence="3" id="KW-1185">Reference proteome</keyword>
<protein>
    <submittedName>
        <fullName evidence="2">Uncharacterized protein</fullName>
    </submittedName>
</protein>
<evidence type="ECO:0000313" key="3">
    <source>
        <dbReference type="Proteomes" id="UP000838878"/>
    </source>
</evidence>
<name>A0A8J9YEK4_9NEOP</name>
<organism evidence="2 3">
    <name type="scientific">Brenthis ino</name>
    <name type="common">lesser marbled fritillary</name>
    <dbReference type="NCBI Taxonomy" id="405034"/>
    <lineage>
        <taxon>Eukaryota</taxon>
        <taxon>Metazoa</taxon>
        <taxon>Ecdysozoa</taxon>
        <taxon>Arthropoda</taxon>
        <taxon>Hexapoda</taxon>
        <taxon>Insecta</taxon>
        <taxon>Pterygota</taxon>
        <taxon>Neoptera</taxon>
        <taxon>Endopterygota</taxon>
        <taxon>Lepidoptera</taxon>
        <taxon>Glossata</taxon>
        <taxon>Ditrysia</taxon>
        <taxon>Papilionoidea</taxon>
        <taxon>Nymphalidae</taxon>
        <taxon>Heliconiinae</taxon>
        <taxon>Argynnini</taxon>
        <taxon>Brenthis</taxon>
    </lineage>
</organism>
<feature type="transmembrane region" description="Helical" evidence="1">
    <location>
        <begin position="87"/>
        <end position="105"/>
    </location>
</feature>